<evidence type="ECO:0000313" key="3">
    <source>
        <dbReference type="Proteomes" id="UP000823633"/>
    </source>
</evidence>
<dbReference type="Gene3D" id="3.30.1370.60">
    <property type="entry name" value="Hypothetical oxidoreductase yiak, domain 2"/>
    <property type="match status" value="1"/>
</dbReference>
<accession>A0A9D9EA78</accession>
<keyword evidence="1 2" id="KW-0560">Oxidoreductase</keyword>
<proteinExistence type="predicted"/>
<dbReference type="PANTHER" id="PTHR11091">
    <property type="entry name" value="OXIDOREDUCTASE-RELATED"/>
    <property type="match status" value="1"/>
</dbReference>
<dbReference type="GO" id="GO:0047559">
    <property type="term" value="F:3-dehydro-L-gulonate 2-dehydrogenase activity"/>
    <property type="evidence" value="ECO:0007669"/>
    <property type="project" value="UniProtKB-EC"/>
</dbReference>
<dbReference type="SUPFAM" id="SSF89733">
    <property type="entry name" value="L-sulfolactate dehydrogenase-like"/>
    <property type="match status" value="1"/>
</dbReference>
<dbReference type="EC" id="1.1.1.130" evidence="2"/>
<dbReference type="EMBL" id="JADIMU010000022">
    <property type="protein sequence ID" value="MBO8442826.1"/>
    <property type="molecule type" value="Genomic_DNA"/>
</dbReference>
<protein>
    <submittedName>
        <fullName evidence="2">3-dehydro-L-gulonate 2-dehydrogenase</fullName>
        <ecNumber evidence="2">1.1.1.130</ecNumber>
    </submittedName>
</protein>
<name>A0A9D9EA78_9SPIR</name>
<gene>
    <name evidence="2" type="primary">yiaK</name>
    <name evidence="2" type="ORF">IAC42_03610</name>
</gene>
<dbReference type="PANTHER" id="PTHR11091:SF3">
    <property type="entry name" value="2,3-DIKETO-L-GULONATE REDUCTASE"/>
    <property type="match status" value="1"/>
</dbReference>
<dbReference type="InterPro" id="IPR043143">
    <property type="entry name" value="Mal/L-sulf/L-lact_DH-like_NADP"/>
</dbReference>
<sequence>MLRVPFDEMKGLFRRILVSRGLEEGEAETLACIVATNSLEGVYSHGTNRFPRLVHDIECGTVDKDAKVEKVIQAGSMECWNGHFGIGPLNAWKAMERATELAHEHGMGLVALGWNNHWLRGSTYGRLAAERGCIGICWSNTKPNMPVWGGTVPKIGNNPLIISVPKADGAHFVFDSAMSQYSYGKLEEYRLKGEMLPFAGGFDDEGRLTSDPAVIEHNGRMLPIGLWKGSGLSIALDLIATVLSGGASVTQIGQMGNERGLTQIMIAIEADRLGGGKDVDRIVSTILGDLKSGEAVRYPGERLERTRKENLEAGIPVDERIWAQIEELGAGC</sequence>
<dbReference type="InterPro" id="IPR036111">
    <property type="entry name" value="Mal/L-sulfo/L-lacto_DH-like_sf"/>
</dbReference>
<dbReference type="Proteomes" id="UP000823633">
    <property type="component" value="Unassembled WGS sequence"/>
</dbReference>
<dbReference type="InterPro" id="IPR043144">
    <property type="entry name" value="Mal/L-sulf/L-lact_DH-like_ah"/>
</dbReference>
<evidence type="ECO:0000256" key="1">
    <source>
        <dbReference type="ARBA" id="ARBA00023002"/>
    </source>
</evidence>
<dbReference type="AlphaFoldDB" id="A0A9D9EA78"/>
<reference evidence="2" key="2">
    <citation type="journal article" date="2021" name="PeerJ">
        <title>Extensive microbial diversity within the chicken gut microbiome revealed by metagenomics and culture.</title>
        <authorList>
            <person name="Gilroy R."/>
            <person name="Ravi A."/>
            <person name="Getino M."/>
            <person name="Pursley I."/>
            <person name="Horton D.L."/>
            <person name="Alikhan N.F."/>
            <person name="Baker D."/>
            <person name="Gharbi K."/>
            <person name="Hall N."/>
            <person name="Watson M."/>
            <person name="Adriaenssens E.M."/>
            <person name="Foster-Nyarko E."/>
            <person name="Jarju S."/>
            <person name="Secka A."/>
            <person name="Antonio M."/>
            <person name="Oren A."/>
            <person name="Chaudhuri R.R."/>
            <person name="La Ragione R."/>
            <person name="Hildebrand F."/>
            <person name="Pallen M.J."/>
        </authorList>
    </citation>
    <scope>NUCLEOTIDE SEQUENCE</scope>
    <source>
        <strain evidence="2">11167</strain>
    </source>
</reference>
<comment type="caution">
    <text evidence="2">The sequence shown here is derived from an EMBL/GenBank/DDBJ whole genome shotgun (WGS) entry which is preliminary data.</text>
</comment>
<reference evidence="2" key="1">
    <citation type="submission" date="2020-10" db="EMBL/GenBank/DDBJ databases">
        <authorList>
            <person name="Gilroy R."/>
        </authorList>
    </citation>
    <scope>NUCLEOTIDE SEQUENCE</scope>
    <source>
        <strain evidence="2">11167</strain>
    </source>
</reference>
<organism evidence="2 3">
    <name type="scientific">Candidatus Aphodenecus pullistercoris</name>
    <dbReference type="NCBI Taxonomy" id="2840669"/>
    <lineage>
        <taxon>Bacteria</taxon>
        <taxon>Pseudomonadati</taxon>
        <taxon>Spirochaetota</taxon>
        <taxon>Spirochaetia</taxon>
        <taxon>Spirochaetales</taxon>
        <taxon>Candidatus Aphodenecus</taxon>
    </lineage>
</organism>
<dbReference type="InterPro" id="IPR003767">
    <property type="entry name" value="Malate/L-lactate_DH-like"/>
</dbReference>
<dbReference type="Gene3D" id="1.10.1530.10">
    <property type="match status" value="1"/>
</dbReference>
<evidence type="ECO:0000313" key="2">
    <source>
        <dbReference type="EMBL" id="MBO8442826.1"/>
    </source>
</evidence>
<dbReference type="Pfam" id="PF02615">
    <property type="entry name" value="Ldh_2"/>
    <property type="match status" value="1"/>
</dbReference>
<dbReference type="NCBIfam" id="NF009750">
    <property type="entry name" value="PRK13260.1"/>
    <property type="match status" value="1"/>
</dbReference>